<feature type="transmembrane region" description="Helical" evidence="7">
    <location>
        <begin position="395"/>
        <end position="414"/>
    </location>
</feature>
<dbReference type="EMBL" id="JBHSXX010000001">
    <property type="protein sequence ID" value="MFC6870617.1"/>
    <property type="molecule type" value="Genomic_DNA"/>
</dbReference>
<keyword evidence="3" id="KW-1003">Cell membrane</keyword>
<dbReference type="PROSITE" id="PS00216">
    <property type="entry name" value="SUGAR_TRANSPORT_1"/>
    <property type="match status" value="2"/>
</dbReference>
<feature type="transmembrane region" description="Helical" evidence="7">
    <location>
        <begin position="50"/>
        <end position="74"/>
    </location>
</feature>
<name>A0ABW2C7Y0_9PSEU</name>
<dbReference type="PANTHER" id="PTHR23517:SF3">
    <property type="entry name" value="INTEGRAL MEMBRANE TRANSPORT PROTEIN"/>
    <property type="match status" value="1"/>
</dbReference>
<dbReference type="InterPro" id="IPR036259">
    <property type="entry name" value="MFS_trans_sf"/>
</dbReference>
<feature type="transmembrane region" description="Helical" evidence="7">
    <location>
        <begin position="327"/>
        <end position="348"/>
    </location>
</feature>
<keyword evidence="6 7" id="KW-0472">Membrane</keyword>
<dbReference type="RefSeq" id="WP_345404842.1">
    <property type="nucleotide sequence ID" value="NZ_BAABLA010000119.1"/>
</dbReference>
<keyword evidence="10" id="KW-1185">Reference proteome</keyword>
<evidence type="ECO:0000256" key="5">
    <source>
        <dbReference type="ARBA" id="ARBA00022989"/>
    </source>
</evidence>
<dbReference type="Pfam" id="PF07690">
    <property type="entry name" value="MFS_1"/>
    <property type="match status" value="2"/>
</dbReference>
<dbReference type="InterPro" id="IPR011701">
    <property type="entry name" value="MFS"/>
</dbReference>
<reference evidence="10" key="1">
    <citation type="journal article" date="2019" name="Int. J. Syst. Evol. Microbiol.">
        <title>The Global Catalogue of Microorganisms (GCM) 10K type strain sequencing project: providing services to taxonomists for standard genome sequencing and annotation.</title>
        <authorList>
            <consortium name="The Broad Institute Genomics Platform"/>
            <consortium name="The Broad Institute Genome Sequencing Center for Infectious Disease"/>
            <person name="Wu L."/>
            <person name="Ma J."/>
        </authorList>
    </citation>
    <scope>NUCLEOTIDE SEQUENCE [LARGE SCALE GENOMIC DNA]</scope>
    <source>
        <strain evidence="10">KCTC 32255</strain>
    </source>
</reference>
<evidence type="ECO:0000256" key="3">
    <source>
        <dbReference type="ARBA" id="ARBA00022475"/>
    </source>
</evidence>
<comment type="subcellular location">
    <subcellularLocation>
        <location evidence="1">Cell membrane</location>
        <topology evidence="1">Multi-pass membrane protein</topology>
    </subcellularLocation>
</comment>
<keyword evidence="5 7" id="KW-1133">Transmembrane helix</keyword>
<dbReference type="Gene3D" id="1.20.1250.20">
    <property type="entry name" value="MFS general substrate transporter like domains"/>
    <property type="match status" value="2"/>
</dbReference>
<dbReference type="InterPro" id="IPR050171">
    <property type="entry name" value="MFS_Transporters"/>
</dbReference>
<gene>
    <name evidence="9" type="ORF">ACFQGD_26140</name>
</gene>
<evidence type="ECO:0000259" key="8">
    <source>
        <dbReference type="PROSITE" id="PS50850"/>
    </source>
</evidence>
<keyword evidence="2" id="KW-0813">Transport</keyword>
<feature type="transmembrane region" description="Helical" evidence="7">
    <location>
        <begin position="109"/>
        <end position="130"/>
    </location>
</feature>
<dbReference type="CDD" id="cd17325">
    <property type="entry name" value="MFS_MdtG_SLC18_like"/>
    <property type="match status" value="1"/>
</dbReference>
<feature type="transmembrane region" description="Helical" evidence="7">
    <location>
        <begin position="174"/>
        <end position="195"/>
    </location>
</feature>
<dbReference type="Proteomes" id="UP001596337">
    <property type="component" value="Unassembled WGS sequence"/>
</dbReference>
<protein>
    <submittedName>
        <fullName evidence="9">MFS transporter</fullName>
    </submittedName>
</protein>
<feature type="transmembrane region" description="Helical" evidence="7">
    <location>
        <begin position="150"/>
        <end position="168"/>
    </location>
</feature>
<keyword evidence="4 7" id="KW-0812">Transmembrane</keyword>
<feature type="domain" description="Major facilitator superfamily (MFS) profile" evidence="8">
    <location>
        <begin position="15"/>
        <end position="417"/>
    </location>
</feature>
<dbReference type="InterPro" id="IPR005829">
    <property type="entry name" value="Sugar_transporter_CS"/>
</dbReference>
<dbReference type="SUPFAM" id="SSF103473">
    <property type="entry name" value="MFS general substrate transporter"/>
    <property type="match status" value="1"/>
</dbReference>
<feature type="transmembrane region" description="Helical" evidence="7">
    <location>
        <begin position="86"/>
        <end position="103"/>
    </location>
</feature>
<dbReference type="PROSITE" id="PS50850">
    <property type="entry name" value="MFS"/>
    <property type="match status" value="1"/>
</dbReference>
<comment type="caution">
    <text evidence="9">The sequence shown here is derived from an EMBL/GenBank/DDBJ whole genome shotgun (WGS) entry which is preliminary data.</text>
</comment>
<proteinExistence type="predicted"/>
<evidence type="ECO:0000313" key="10">
    <source>
        <dbReference type="Proteomes" id="UP001596337"/>
    </source>
</evidence>
<evidence type="ECO:0000256" key="1">
    <source>
        <dbReference type="ARBA" id="ARBA00004651"/>
    </source>
</evidence>
<evidence type="ECO:0000256" key="2">
    <source>
        <dbReference type="ARBA" id="ARBA00022448"/>
    </source>
</evidence>
<evidence type="ECO:0000256" key="7">
    <source>
        <dbReference type="SAM" id="Phobius"/>
    </source>
</evidence>
<accession>A0ABW2C7Y0</accession>
<evidence type="ECO:0000313" key="9">
    <source>
        <dbReference type="EMBL" id="MFC6870617.1"/>
    </source>
</evidence>
<dbReference type="InterPro" id="IPR020846">
    <property type="entry name" value="MFS_dom"/>
</dbReference>
<feature type="transmembrane region" description="Helical" evidence="7">
    <location>
        <begin position="369"/>
        <end position="389"/>
    </location>
</feature>
<organism evidence="9 10">
    <name type="scientific">Haloechinothrix salitolerans</name>
    <dbReference type="NCBI Taxonomy" id="926830"/>
    <lineage>
        <taxon>Bacteria</taxon>
        <taxon>Bacillati</taxon>
        <taxon>Actinomycetota</taxon>
        <taxon>Actinomycetes</taxon>
        <taxon>Pseudonocardiales</taxon>
        <taxon>Pseudonocardiaceae</taxon>
        <taxon>Haloechinothrix</taxon>
    </lineage>
</organism>
<evidence type="ECO:0000256" key="4">
    <source>
        <dbReference type="ARBA" id="ARBA00022692"/>
    </source>
</evidence>
<dbReference type="PANTHER" id="PTHR23517">
    <property type="entry name" value="RESISTANCE PROTEIN MDTM, PUTATIVE-RELATED-RELATED"/>
    <property type="match status" value="1"/>
</dbReference>
<sequence>MNRTRTGVRLGMRANLAQFSLLVAVNALVGGVLGQERTVLPLLAEREFGLTGYTVMLTFVLAFGVTKATTNYFAGTWSDRFGRKPVLVAGWLIAIPVPLMLIAAPNWGWVIAANVLLGINQGLTWSTTVIMKIDLAGPQRRGLAMGLNEAAGYGAVALTALVTGYLAARYGLRPAPFLLGASYVALGLGLSTLLVRETRDHAHVEATNHRSRADGRHDHLHAGLTDRQVLAHTSFREPALSSASQAGMVNNLNDGLAWGLFPILFATAGLSVDRIGILTALYPAVWGVGQLATGALSDKWGRKHLITAGMLTQAAALGLTATADTFLVWAIAAALLGLGTALVYPTLLAAIGDVAHPAWRARSVGVYRFWRDGGFAIGALIAGIVADLAGLRAAVWVIAAITAASGLLVAARMYETLPRHQPRSYG</sequence>
<evidence type="ECO:0000256" key="6">
    <source>
        <dbReference type="ARBA" id="ARBA00023136"/>
    </source>
</evidence>